<dbReference type="EMBL" id="JAPWTJ010000317">
    <property type="protein sequence ID" value="KAJ8979735.1"/>
    <property type="molecule type" value="Genomic_DNA"/>
</dbReference>
<evidence type="ECO:0000313" key="8">
    <source>
        <dbReference type="EMBL" id="KAJ8979735.1"/>
    </source>
</evidence>
<keyword evidence="4" id="KW-0496">Mitochondrion</keyword>
<dbReference type="InterPro" id="IPR013870">
    <property type="entry name" value="Ribosomal_mL54"/>
</dbReference>
<evidence type="ECO:0000256" key="1">
    <source>
        <dbReference type="ARBA" id="ARBA00004173"/>
    </source>
</evidence>
<evidence type="ECO:0000256" key="5">
    <source>
        <dbReference type="ARBA" id="ARBA00023274"/>
    </source>
</evidence>
<comment type="subcellular location">
    <subcellularLocation>
        <location evidence="1">Mitochondrion</location>
    </subcellularLocation>
</comment>
<protein>
    <recommendedName>
        <fullName evidence="7">Large ribosomal subunit protein mL54</fullName>
    </recommendedName>
</protein>
<organism evidence="8 9">
    <name type="scientific">Molorchus minor</name>
    <dbReference type="NCBI Taxonomy" id="1323400"/>
    <lineage>
        <taxon>Eukaryota</taxon>
        <taxon>Metazoa</taxon>
        <taxon>Ecdysozoa</taxon>
        <taxon>Arthropoda</taxon>
        <taxon>Hexapoda</taxon>
        <taxon>Insecta</taxon>
        <taxon>Pterygota</taxon>
        <taxon>Neoptera</taxon>
        <taxon>Endopterygota</taxon>
        <taxon>Coleoptera</taxon>
        <taxon>Polyphaga</taxon>
        <taxon>Cucujiformia</taxon>
        <taxon>Chrysomeloidea</taxon>
        <taxon>Cerambycidae</taxon>
        <taxon>Lamiinae</taxon>
        <taxon>Monochamini</taxon>
        <taxon>Molorchus</taxon>
    </lineage>
</organism>
<proteinExistence type="inferred from homology"/>
<name>A0ABQ9JNB7_9CUCU</name>
<dbReference type="PANTHER" id="PTHR28595:SF1">
    <property type="entry name" value="LARGE RIBOSOMAL SUBUNIT PROTEIN ML54"/>
    <property type="match status" value="1"/>
</dbReference>
<comment type="similarity">
    <text evidence="6">Belongs to the mitochondrion-specific ribosomal protein mL54 family.</text>
</comment>
<keyword evidence="3" id="KW-0689">Ribosomal protein</keyword>
<gene>
    <name evidence="8" type="ORF">NQ317_004722</name>
</gene>
<evidence type="ECO:0000313" key="9">
    <source>
        <dbReference type="Proteomes" id="UP001162164"/>
    </source>
</evidence>
<accession>A0ABQ9JNB7</accession>
<evidence type="ECO:0000256" key="6">
    <source>
        <dbReference type="ARBA" id="ARBA00033752"/>
    </source>
</evidence>
<keyword evidence="2" id="KW-0809">Transit peptide</keyword>
<evidence type="ECO:0000256" key="3">
    <source>
        <dbReference type="ARBA" id="ARBA00022980"/>
    </source>
</evidence>
<dbReference type="Pfam" id="PF08561">
    <property type="entry name" value="Ribosomal_L37"/>
    <property type="match status" value="1"/>
</dbReference>
<dbReference type="Proteomes" id="UP001162164">
    <property type="component" value="Unassembled WGS sequence"/>
</dbReference>
<evidence type="ECO:0000256" key="7">
    <source>
        <dbReference type="ARBA" id="ARBA00035179"/>
    </source>
</evidence>
<keyword evidence="5" id="KW-0687">Ribonucleoprotein</keyword>
<reference evidence="8" key="1">
    <citation type="journal article" date="2023" name="Insect Mol. Biol.">
        <title>Genome sequencing provides insights into the evolution of gene families encoding plant cell wall-degrading enzymes in longhorned beetles.</title>
        <authorList>
            <person name="Shin N.R."/>
            <person name="Okamura Y."/>
            <person name="Kirsch R."/>
            <person name="Pauchet Y."/>
        </authorList>
    </citation>
    <scope>NUCLEOTIDE SEQUENCE</scope>
    <source>
        <strain evidence="8">MMC_N1</strain>
    </source>
</reference>
<evidence type="ECO:0000256" key="4">
    <source>
        <dbReference type="ARBA" id="ARBA00023128"/>
    </source>
</evidence>
<comment type="caution">
    <text evidence="8">The sequence shown here is derived from an EMBL/GenBank/DDBJ whole genome shotgun (WGS) entry which is preliminary data.</text>
</comment>
<sequence>MIEKKVLPVETDSERLTNYVCGSNIYKTGEDVRLQPDSEYPDWLWSVRTGPPPPLEDLDQESKEYWKRLRKIGLRRNNQLSKLKKF</sequence>
<keyword evidence="9" id="KW-1185">Reference proteome</keyword>
<dbReference type="PANTHER" id="PTHR28595">
    <property type="entry name" value="39S RIBOSOMAL PROTEIN L54, MITOCHONDRIAL"/>
    <property type="match status" value="1"/>
</dbReference>
<evidence type="ECO:0000256" key="2">
    <source>
        <dbReference type="ARBA" id="ARBA00022946"/>
    </source>
</evidence>